<dbReference type="InterPro" id="IPR046214">
    <property type="entry name" value="DUF6247"/>
</dbReference>
<accession>A0ABV6U1S7</accession>
<comment type="caution">
    <text evidence="1">The sequence shown here is derived from an EMBL/GenBank/DDBJ whole genome shotgun (WGS) entry which is preliminary data.</text>
</comment>
<dbReference type="Proteomes" id="UP001589870">
    <property type="component" value="Unassembled WGS sequence"/>
</dbReference>
<dbReference type="Pfam" id="PF19760">
    <property type="entry name" value="DUF6247"/>
    <property type="match status" value="1"/>
</dbReference>
<organism evidence="1 2">
    <name type="scientific">Sphaerimonospora cavernae</name>
    <dbReference type="NCBI Taxonomy" id="1740611"/>
    <lineage>
        <taxon>Bacteria</taxon>
        <taxon>Bacillati</taxon>
        <taxon>Actinomycetota</taxon>
        <taxon>Actinomycetes</taxon>
        <taxon>Streptosporangiales</taxon>
        <taxon>Streptosporangiaceae</taxon>
        <taxon>Sphaerimonospora</taxon>
    </lineage>
</organism>
<proteinExistence type="predicted"/>
<sequence length="105" mass="11940">MTAQPVEYHDPGHDPDDIVSRLPEQYRSQFLAEYREALSAAAEPWRYRQLQKVLHLWHLRALMYADPGHEQAKHEAAQGINCVPAEDVIPGWAELVAARQAGRAE</sequence>
<gene>
    <name evidence="1" type="ORF">ACFHYQ_08900</name>
</gene>
<keyword evidence="2" id="KW-1185">Reference proteome</keyword>
<name>A0ABV6U1S7_9ACTN</name>
<evidence type="ECO:0000313" key="2">
    <source>
        <dbReference type="Proteomes" id="UP001589870"/>
    </source>
</evidence>
<evidence type="ECO:0000313" key="1">
    <source>
        <dbReference type="EMBL" id="MFC0862414.1"/>
    </source>
</evidence>
<reference evidence="1 2" key="1">
    <citation type="submission" date="2024-09" db="EMBL/GenBank/DDBJ databases">
        <authorList>
            <person name="Sun Q."/>
            <person name="Mori K."/>
        </authorList>
    </citation>
    <scope>NUCLEOTIDE SEQUENCE [LARGE SCALE GENOMIC DNA]</scope>
    <source>
        <strain evidence="1 2">TBRC 1851</strain>
    </source>
</reference>
<dbReference type="RefSeq" id="WP_394300625.1">
    <property type="nucleotide sequence ID" value="NZ_JBHMQT010000013.1"/>
</dbReference>
<protein>
    <submittedName>
        <fullName evidence="1">DUF6247 family protein</fullName>
    </submittedName>
</protein>
<dbReference type="EMBL" id="JBHMQT010000013">
    <property type="protein sequence ID" value="MFC0862414.1"/>
    <property type="molecule type" value="Genomic_DNA"/>
</dbReference>